<gene>
    <name evidence="1" type="ORF">LXN57_02170</name>
</gene>
<comment type="caution">
    <text evidence="1">The sequence shown here is derived from an EMBL/GenBank/DDBJ whole genome shotgun (WGS) entry which is preliminary data.</text>
</comment>
<evidence type="ECO:0000313" key="1">
    <source>
        <dbReference type="EMBL" id="MCM4076365.1"/>
    </source>
</evidence>
<accession>A0ABT0XRR9</accession>
<organism evidence="1 2">
    <name type="scientific">Paractinoplanes hotanensis</name>
    <dbReference type="NCBI Taxonomy" id="2906497"/>
    <lineage>
        <taxon>Bacteria</taxon>
        <taxon>Bacillati</taxon>
        <taxon>Actinomycetota</taxon>
        <taxon>Actinomycetes</taxon>
        <taxon>Micromonosporales</taxon>
        <taxon>Micromonosporaceae</taxon>
        <taxon>Paractinoplanes</taxon>
    </lineage>
</organism>
<dbReference type="RefSeq" id="WP_251796273.1">
    <property type="nucleotide sequence ID" value="NZ_JAMQOL010000003.1"/>
</dbReference>
<sequence length="282" mass="28486">MLTGAATSIAAVSSPASAVSGVVERGEVSAYNSVALKQLSVECPPFHSAIGGTASIYGTNQVRILAAVPSGSGSSGSGFGIVASEQETGATANWRIEGTAICAPTASLPGLEYKNDQSAFGSPKTLEAKAVCSPGKHLIGMGGEGWYSSLSDRSQVVLTGIRPNSAGTEVTATGFEDQTGFSGNWRTYATAVCMNPVAGQHPVGAADGFDTDPVKVATPQCPSTEQVHSLGFDITGPSGGGAGETHVHRLGKAGRGASIHAVEDADGLSGSWRLRGYAICAR</sequence>
<keyword evidence="2" id="KW-1185">Reference proteome</keyword>
<reference evidence="1 2" key="1">
    <citation type="submission" date="2022-06" db="EMBL/GenBank/DDBJ databases">
        <title>Actinoplanes abujensis sp. nov., isolated from Nigerian arid soil.</title>
        <authorList>
            <person name="Ding P."/>
        </authorList>
    </citation>
    <scope>NUCLEOTIDE SEQUENCE [LARGE SCALE GENOMIC DNA]</scope>
    <source>
        <strain evidence="2">TRM88002</strain>
    </source>
</reference>
<dbReference type="Proteomes" id="UP001523216">
    <property type="component" value="Unassembled WGS sequence"/>
</dbReference>
<evidence type="ECO:0000313" key="2">
    <source>
        <dbReference type="Proteomes" id="UP001523216"/>
    </source>
</evidence>
<proteinExistence type="predicted"/>
<name>A0ABT0XRR9_9ACTN</name>
<dbReference type="EMBL" id="JAMQOL010000003">
    <property type="protein sequence ID" value="MCM4076365.1"/>
    <property type="molecule type" value="Genomic_DNA"/>
</dbReference>
<protein>
    <submittedName>
        <fullName evidence="1">Uncharacterized protein</fullName>
    </submittedName>
</protein>